<comment type="caution">
    <text evidence="5">The sequence shown here is derived from an EMBL/GenBank/DDBJ whole genome shotgun (WGS) entry which is preliminary data.</text>
</comment>
<accession>A0A7W8DGJ3</accession>
<gene>
    <name evidence="5" type="ORF">HNR37_000743</name>
</gene>
<keyword evidence="6" id="KW-1185">Reference proteome</keyword>
<dbReference type="RefSeq" id="WP_183730120.1">
    <property type="nucleotide sequence ID" value="NZ_JACHID010000003.1"/>
</dbReference>
<feature type="compositionally biased region" description="Basic and acidic residues" evidence="2">
    <location>
        <begin position="134"/>
        <end position="143"/>
    </location>
</feature>
<evidence type="ECO:0000256" key="2">
    <source>
        <dbReference type="SAM" id="MobiDB-lite"/>
    </source>
</evidence>
<feature type="region of interest" description="Disordered" evidence="2">
    <location>
        <begin position="128"/>
        <end position="150"/>
    </location>
</feature>
<dbReference type="Pfam" id="PF04471">
    <property type="entry name" value="Mrr_cat"/>
    <property type="match status" value="1"/>
</dbReference>
<evidence type="ECO:0000313" key="5">
    <source>
        <dbReference type="EMBL" id="MBB5021434.1"/>
    </source>
</evidence>
<name>A0A7W8DGJ3_9BACT</name>
<keyword evidence="1" id="KW-0175">Coiled coil</keyword>
<dbReference type="Proteomes" id="UP000528322">
    <property type="component" value="Unassembled WGS sequence"/>
</dbReference>
<dbReference type="EMBL" id="JACHID010000003">
    <property type="protein sequence ID" value="MBB5021434.1"/>
    <property type="molecule type" value="Genomic_DNA"/>
</dbReference>
<organism evidence="5 6">
    <name type="scientific">Desulfurispira natronophila</name>
    <dbReference type="NCBI Taxonomy" id="682562"/>
    <lineage>
        <taxon>Bacteria</taxon>
        <taxon>Pseudomonadati</taxon>
        <taxon>Chrysiogenota</taxon>
        <taxon>Chrysiogenia</taxon>
        <taxon>Chrysiogenales</taxon>
        <taxon>Chrysiogenaceae</taxon>
        <taxon>Desulfurispira</taxon>
    </lineage>
</organism>
<dbReference type="GO" id="GO:0009307">
    <property type="term" value="P:DNA restriction-modification system"/>
    <property type="evidence" value="ECO:0007669"/>
    <property type="project" value="InterPro"/>
</dbReference>
<reference evidence="5 6" key="1">
    <citation type="submission" date="2020-08" db="EMBL/GenBank/DDBJ databases">
        <title>Genomic Encyclopedia of Type Strains, Phase IV (KMG-IV): sequencing the most valuable type-strain genomes for metagenomic binning, comparative biology and taxonomic classification.</title>
        <authorList>
            <person name="Goeker M."/>
        </authorList>
    </citation>
    <scope>NUCLEOTIDE SEQUENCE [LARGE SCALE GENOMIC DNA]</scope>
    <source>
        <strain evidence="5 6">DSM 22071</strain>
    </source>
</reference>
<evidence type="ECO:0000256" key="3">
    <source>
        <dbReference type="SAM" id="Phobius"/>
    </source>
</evidence>
<dbReference type="InterPro" id="IPR007560">
    <property type="entry name" value="Restrct_endonuc_IV_Mrr"/>
</dbReference>
<feature type="coiled-coil region" evidence="1">
    <location>
        <begin position="265"/>
        <end position="299"/>
    </location>
</feature>
<dbReference type="GO" id="GO:0003677">
    <property type="term" value="F:DNA binding"/>
    <property type="evidence" value="ECO:0007669"/>
    <property type="project" value="InterPro"/>
</dbReference>
<sequence length="326" mass="37970">MTKRVTADSLIMMSEGEFEFLVSRILRYVGFSISESIDFGSNERIYVAQGRKKPYLGKYVVRFKRNSGDDDVLDMEFMRGTSHWTLRENTNKVLIISNCGFSDDLVFQADNSELELMGTEDIVRLANEINDEDEQRKQETDKAKKNRKRPNVPYGRTLIMKLETEYSIDLSPVTVKEWLNVWLRIKSEIEVILGTAAKLDPENLDKNDSERLKSLTNKIEELYFDLMKYKVPDVAQLSKDQSERLLEYVILFITGTLYEEPLEDLQDYRDNITKIDAELTNINKELVEYLEEKEKEVKRREKFRNIILAAYVAGMLILTAILVART</sequence>
<evidence type="ECO:0000256" key="1">
    <source>
        <dbReference type="SAM" id="Coils"/>
    </source>
</evidence>
<dbReference type="GO" id="GO:0004519">
    <property type="term" value="F:endonuclease activity"/>
    <property type="evidence" value="ECO:0007669"/>
    <property type="project" value="InterPro"/>
</dbReference>
<feature type="domain" description="Restriction endonuclease type IV Mrr" evidence="4">
    <location>
        <begin position="13"/>
        <end position="125"/>
    </location>
</feature>
<keyword evidence="3" id="KW-0812">Transmembrane</keyword>
<proteinExistence type="predicted"/>
<evidence type="ECO:0000313" key="6">
    <source>
        <dbReference type="Proteomes" id="UP000528322"/>
    </source>
</evidence>
<keyword evidence="3" id="KW-0472">Membrane</keyword>
<feature type="transmembrane region" description="Helical" evidence="3">
    <location>
        <begin position="303"/>
        <end position="324"/>
    </location>
</feature>
<keyword evidence="3" id="KW-1133">Transmembrane helix</keyword>
<evidence type="ECO:0000259" key="4">
    <source>
        <dbReference type="Pfam" id="PF04471"/>
    </source>
</evidence>
<protein>
    <recommendedName>
        <fullName evidence="4">Restriction endonuclease type IV Mrr domain-containing protein</fullName>
    </recommendedName>
</protein>
<dbReference type="AlphaFoldDB" id="A0A7W8DGJ3"/>